<keyword evidence="2" id="KW-1185">Reference proteome</keyword>
<protein>
    <submittedName>
        <fullName evidence="1">9783_t:CDS:1</fullName>
    </submittedName>
</protein>
<name>A0ACA9ND03_9GLOM</name>
<evidence type="ECO:0000313" key="2">
    <source>
        <dbReference type="Proteomes" id="UP000789366"/>
    </source>
</evidence>
<evidence type="ECO:0000313" key="1">
    <source>
        <dbReference type="EMBL" id="CAG8640517.1"/>
    </source>
</evidence>
<gene>
    <name evidence="1" type="ORF">SPELUC_LOCUS8546</name>
</gene>
<dbReference type="EMBL" id="CAJVPW010012983">
    <property type="protein sequence ID" value="CAG8640517.1"/>
    <property type="molecule type" value="Genomic_DNA"/>
</dbReference>
<dbReference type="Proteomes" id="UP000789366">
    <property type="component" value="Unassembled WGS sequence"/>
</dbReference>
<feature type="non-terminal residue" evidence="1">
    <location>
        <position position="1"/>
    </location>
</feature>
<organism evidence="1 2">
    <name type="scientific">Cetraspora pellucida</name>
    <dbReference type="NCBI Taxonomy" id="1433469"/>
    <lineage>
        <taxon>Eukaryota</taxon>
        <taxon>Fungi</taxon>
        <taxon>Fungi incertae sedis</taxon>
        <taxon>Mucoromycota</taxon>
        <taxon>Glomeromycotina</taxon>
        <taxon>Glomeromycetes</taxon>
        <taxon>Diversisporales</taxon>
        <taxon>Gigasporaceae</taxon>
        <taxon>Cetraspora</taxon>
    </lineage>
</organism>
<reference evidence="1" key="1">
    <citation type="submission" date="2021-06" db="EMBL/GenBank/DDBJ databases">
        <authorList>
            <person name="Kallberg Y."/>
            <person name="Tangrot J."/>
            <person name="Rosling A."/>
        </authorList>
    </citation>
    <scope>NUCLEOTIDE SEQUENCE</scope>
    <source>
        <strain evidence="1">28 12/20/2015</strain>
    </source>
</reference>
<comment type="caution">
    <text evidence="1">The sequence shown here is derived from an EMBL/GenBank/DDBJ whole genome shotgun (WGS) entry which is preliminary data.</text>
</comment>
<accession>A0ACA9ND03</accession>
<proteinExistence type="predicted"/>
<sequence length="166" mass="19486">NQLRSRSNINNQLRETKKTYPLIDDKDLMKYNDDAPSTKASKRKKDLSIIDSLALYNVDNDILTKSANDLFDHLIYKNKEIEETEGYFTKKVMSEKDAKLYSNLWQDVQSFAAYLFYVKDLLITSVESGINNLKEKIKEMYVNEELDAKQQEEAKKLLERKKNIFV</sequence>